<dbReference type="EMBL" id="JALJCU010000008">
    <property type="protein sequence ID" value="MCQ9120954.1"/>
    <property type="molecule type" value="Genomic_DNA"/>
</dbReference>
<dbReference type="AlphaFoldDB" id="A0AAW5LAA8"/>
<organism evidence="1 2">
    <name type="scientific">Rodentibacter pneumotropicus</name>
    <dbReference type="NCBI Taxonomy" id="758"/>
    <lineage>
        <taxon>Bacteria</taxon>
        <taxon>Pseudomonadati</taxon>
        <taxon>Pseudomonadota</taxon>
        <taxon>Gammaproteobacteria</taxon>
        <taxon>Pasteurellales</taxon>
        <taxon>Pasteurellaceae</taxon>
        <taxon>Rodentibacter</taxon>
    </lineage>
</organism>
<sequence length="320" mass="34843">MGAVIRAADYGGTTLSRVPEKNLGLIIAETCRRSVLLQIANPDYTITSLGLDTAPKATYDIITDISVGGFTGSNWNGEVWEPDNPFKAGEITLCQSIDIEKKFARREARRLADRWDTTQSGYETSIGEALSQEVEYYGLRSLVSQAYRYNVGTKAGKSSKNINLGSSDNPISVGYGQGSVKASQVLRRMKRVLTESAGNCGLVKVIASPNFYDMILDEQSVLGAGCCLSSNPLITGVTSTMLGMDIFSTINMPTFDKTANGKRVEYVMMVNQKHIAAPMDLSFLEWQTIKRDIWLVGEFDFDVVALTGASIVVAAVVIDE</sequence>
<comment type="caution">
    <text evidence="1">The sequence shown here is derived from an EMBL/GenBank/DDBJ whole genome shotgun (WGS) entry which is preliminary data.</text>
</comment>
<reference evidence="1 2" key="1">
    <citation type="journal article" date="2022" name="Microbiol. Spectr.">
        <title>Microbiota of the Pregnant Mouse: Characterization of the Bacterial Communities in the Oral Cavity, Lung, Intestine, and Vagina through Culture and DNA Sequencing.</title>
        <authorList>
            <person name="Greenberg J.M."/>
            <person name="Romero R."/>
            <person name="Winters A.D."/>
            <person name="Galaz J."/>
            <person name="Garcia-Flores V."/>
            <person name="Arenas-Hernandez M."/>
            <person name="Panzer J."/>
            <person name="Shaffer Z."/>
            <person name="Kracht D.J."/>
            <person name="Gomez-Lopez N."/>
            <person name="Theis K.R."/>
        </authorList>
    </citation>
    <scope>NUCLEOTIDE SEQUENCE [LARGE SCALE GENOMIC DNA]</scope>
    <source>
        <strain evidence="1 2">MAC-C1-H1</strain>
    </source>
</reference>
<gene>
    <name evidence="1" type="ORF">MUU45_000772</name>
</gene>
<name>A0AAW5LAA8_9PAST</name>
<evidence type="ECO:0000313" key="2">
    <source>
        <dbReference type="Proteomes" id="UP001206350"/>
    </source>
</evidence>
<protein>
    <submittedName>
        <fullName evidence="1">Uncharacterized protein</fullName>
    </submittedName>
</protein>
<dbReference type="Proteomes" id="UP001206350">
    <property type="component" value="Unassembled WGS sequence"/>
</dbReference>
<dbReference type="RefSeq" id="WP_077664414.1">
    <property type="nucleotide sequence ID" value="NZ_JALJCU010000008.1"/>
</dbReference>
<proteinExistence type="predicted"/>
<evidence type="ECO:0000313" key="1">
    <source>
        <dbReference type="EMBL" id="MCQ9120954.1"/>
    </source>
</evidence>
<accession>A0AAW5LAA8</accession>
<keyword evidence="2" id="KW-1185">Reference proteome</keyword>